<dbReference type="AlphaFoldDB" id="A0A174EFA6"/>
<dbReference type="OrthoDB" id="8233337at2"/>
<accession>A0A174EFA6</accession>
<dbReference type="Proteomes" id="UP000095558">
    <property type="component" value="Unassembled WGS sequence"/>
</dbReference>
<dbReference type="InterPro" id="IPR036514">
    <property type="entry name" value="SGNH_hydro_sf"/>
</dbReference>
<keyword evidence="2" id="KW-0378">Hydrolase</keyword>
<dbReference type="CDD" id="cd00229">
    <property type="entry name" value="SGNH_hydrolase"/>
    <property type="match status" value="1"/>
</dbReference>
<dbReference type="PANTHER" id="PTHR34407">
    <property type="entry name" value="EXPRESSED PROTEIN"/>
    <property type="match status" value="1"/>
</dbReference>
<evidence type="ECO:0000259" key="1">
    <source>
        <dbReference type="Pfam" id="PF13472"/>
    </source>
</evidence>
<dbReference type="InterPro" id="IPR013830">
    <property type="entry name" value="SGNH_hydro"/>
</dbReference>
<dbReference type="PANTHER" id="PTHR34407:SF1">
    <property type="entry name" value="SGNH HYDROLASE-TYPE ESTERASE DOMAIN-CONTAINING PROTEIN"/>
    <property type="match status" value="1"/>
</dbReference>
<dbReference type="Pfam" id="PF13472">
    <property type="entry name" value="Lipase_GDSL_2"/>
    <property type="match status" value="1"/>
</dbReference>
<dbReference type="RefSeq" id="WP_055276784.1">
    <property type="nucleotide sequence ID" value="NZ_CYYT01000023.1"/>
</dbReference>
<protein>
    <submittedName>
        <fullName evidence="2">GDSL-like lipase/acylhydrolase family</fullName>
    </submittedName>
</protein>
<dbReference type="GO" id="GO:0016787">
    <property type="term" value="F:hydrolase activity"/>
    <property type="evidence" value="ECO:0007669"/>
    <property type="project" value="UniProtKB-KW"/>
</dbReference>
<sequence length="368" mass="41707">MNFTITKEMIKNSLVNKGDVARIVEVIRKANSGQDISIAFLGGSITEGCNATSFEKCYASRVYSWFKEKFKNININYINAGGGATGSIIGVHRVQKEVLSKNPDIIFIDFAVNDTESMWDKIGYESLIRRILSVKKNPALIEIFMSDCNFNNVQEQQIEIGKRYNLPMVSFRNAIYQEIKANKLEWNQVSDDEIHPNDYGHFIIAELLIDFINNIINNLDGQGKDKVELGAPLYGDKYISGKILNNKNLQVSYVNDFLEDNEGFQVFKEGWRYISDNGGKATLIFEVEGKNIFLLYKKSIKKTAGKLHVKVDGTKAMLVNTYFKGGWGEYAETRILVNDLEIGKHKVEIRVVDEEKPVEVRVMGLLVS</sequence>
<proteinExistence type="predicted"/>
<name>A0A174EFA6_9CLOT</name>
<dbReference type="EMBL" id="CYZV01000021">
    <property type="protein sequence ID" value="CUO35256.1"/>
    <property type="molecule type" value="Genomic_DNA"/>
</dbReference>
<gene>
    <name evidence="2" type="ORF">ERS852470_02099</name>
</gene>
<dbReference type="SUPFAM" id="SSF52266">
    <property type="entry name" value="SGNH hydrolase"/>
    <property type="match status" value="1"/>
</dbReference>
<organism evidence="2 3">
    <name type="scientific">Clostridium disporicum</name>
    <dbReference type="NCBI Taxonomy" id="84024"/>
    <lineage>
        <taxon>Bacteria</taxon>
        <taxon>Bacillati</taxon>
        <taxon>Bacillota</taxon>
        <taxon>Clostridia</taxon>
        <taxon>Eubacteriales</taxon>
        <taxon>Clostridiaceae</taxon>
        <taxon>Clostridium</taxon>
    </lineage>
</organism>
<evidence type="ECO:0000313" key="3">
    <source>
        <dbReference type="Proteomes" id="UP000095558"/>
    </source>
</evidence>
<reference evidence="2 3" key="1">
    <citation type="submission" date="2015-09" db="EMBL/GenBank/DDBJ databases">
        <authorList>
            <consortium name="Pathogen Informatics"/>
        </authorList>
    </citation>
    <scope>NUCLEOTIDE SEQUENCE [LARGE SCALE GENOMIC DNA]</scope>
    <source>
        <strain evidence="2 3">2789STDY5834855</strain>
    </source>
</reference>
<feature type="domain" description="SGNH hydrolase-type esterase" evidence="1">
    <location>
        <begin position="40"/>
        <end position="201"/>
    </location>
</feature>
<evidence type="ECO:0000313" key="2">
    <source>
        <dbReference type="EMBL" id="CUO35256.1"/>
    </source>
</evidence>
<dbReference type="Gene3D" id="3.40.50.1110">
    <property type="entry name" value="SGNH hydrolase"/>
    <property type="match status" value="1"/>
</dbReference>